<dbReference type="InterPro" id="IPR027417">
    <property type="entry name" value="P-loop_NTPase"/>
</dbReference>
<dbReference type="GO" id="GO:0005524">
    <property type="term" value="F:ATP binding"/>
    <property type="evidence" value="ECO:0007669"/>
    <property type="project" value="UniProtKB-KW"/>
</dbReference>
<evidence type="ECO:0000256" key="6">
    <source>
        <dbReference type="ARBA" id="ARBA00023136"/>
    </source>
</evidence>
<evidence type="ECO:0000313" key="10">
    <source>
        <dbReference type="EMBL" id="TQE08459.1"/>
    </source>
</evidence>
<dbReference type="PANTHER" id="PTHR24223:SF263">
    <property type="entry name" value="ABC-TYPE XENOBIOTIC TRANSPORTER"/>
    <property type="match status" value="1"/>
</dbReference>
<dbReference type="AlphaFoldDB" id="A0A540NBP2"/>
<evidence type="ECO:0000259" key="9">
    <source>
        <dbReference type="Pfam" id="PF00664"/>
    </source>
</evidence>
<keyword evidence="3" id="KW-0547">Nucleotide-binding</keyword>
<dbReference type="GO" id="GO:0016020">
    <property type="term" value="C:membrane"/>
    <property type="evidence" value="ECO:0007669"/>
    <property type="project" value="InterPro"/>
</dbReference>
<protein>
    <recommendedName>
        <fullName evidence="12">ABC transporter domain-containing protein</fullName>
    </recommendedName>
</protein>
<evidence type="ECO:0000259" key="8">
    <source>
        <dbReference type="Pfam" id="PF00005"/>
    </source>
</evidence>
<keyword evidence="1" id="KW-0813">Transport</keyword>
<organism evidence="10 11">
    <name type="scientific">Malus baccata</name>
    <name type="common">Siberian crab apple</name>
    <name type="synonym">Pyrus baccata</name>
    <dbReference type="NCBI Taxonomy" id="106549"/>
    <lineage>
        <taxon>Eukaryota</taxon>
        <taxon>Viridiplantae</taxon>
        <taxon>Streptophyta</taxon>
        <taxon>Embryophyta</taxon>
        <taxon>Tracheophyta</taxon>
        <taxon>Spermatophyta</taxon>
        <taxon>Magnoliopsida</taxon>
        <taxon>eudicotyledons</taxon>
        <taxon>Gunneridae</taxon>
        <taxon>Pentapetalae</taxon>
        <taxon>rosids</taxon>
        <taxon>fabids</taxon>
        <taxon>Rosales</taxon>
        <taxon>Rosaceae</taxon>
        <taxon>Amygdaloideae</taxon>
        <taxon>Maleae</taxon>
        <taxon>Malus</taxon>
    </lineage>
</organism>
<feature type="domain" description="ABC transmembrane type-1" evidence="9">
    <location>
        <begin position="100"/>
        <end position="160"/>
    </location>
</feature>
<dbReference type="Gene3D" id="3.40.50.300">
    <property type="entry name" value="P-loop containing nucleotide triphosphate hydrolases"/>
    <property type="match status" value="1"/>
</dbReference>
<dbReference type="PANTHER" id="PTHR24223">
    <property type="entry name" value="ATP-BINDING CASSETTE SUB-FAMILY C"/>
    <property type="match status" value="1"/>
</dbReference>
<sequence>MDHKPSVVPFITYRLLLHGAGNCCSSSCTHIECTGKLAIGEVAARVSNEAHGSTKHELMSSGKILRAAPYKELLSSCEEFQDLVRAHHDTAGCESVSRVKLFVVYTMIMFIMSFGVLFRFFCLVELGCGASTSIIDTLLNSLFRAPMLFYDPTPVGRILSQKYYFASAKELIRMNGTIKSALASHLAESIAEALTIRAFGEEDPFFSKNLEFIDANASADFNRFSANEWLIERLELLCVIIPSASPLAITLIQFDASSTERVEQYMHIPSEAPEVIEGNQPMHSWPTVGKVEIHDLKVRYRPNAPLVLRGINCIIEGGYKIGIVGRTGSGKTTLISFLFRLVEPTEGRVIVDDYDICKVGLHDLRLRFGIIPQDATLFSGSVRYNLDPLSKHTDHEIWELREAIQEKEEGLDSLGKKTACLVEVIYRYQQNNSRPGL</sequence>
<dbReference type="GO" id="GO:0140359">
    <property type="term" value="F:ABC-type transporter activity"/>
    <property type="evidence" value="ECO:0007669"/>
    <property type="project" value="InterPro"/>
</dbReference>
<dbReference type="InterPro" id="IPR003439">
    <property type="entry name" value="ABC_transporter-like_ATP-bd"/>
</dbReference>
<accession>A0A540NBP2</accession>
<evidence type="ECO:0000256" key="2">
    <source>
        <dbReference type="ARBA" id="ARBA00022692"/>
    </source>
</evidence>
<gene>
    <name evidence="10" type="ORF">C1H46_005934</name>
</gene>
<dbReference type="SUPFAM" id="SSF90123">
    <property type="entry name" value="ABC transporter transmembrane region"/>
    <property type="match status" value="1"/>
</dbReference>
<dbReference type="SUPFAM" id="SSF52540">
    <property type="entry name" value="P-loop containing nucleoside triphosphate hydrolases"/>
    <property type="match status" value="1"/>
</dbReference>
<keyword evidence="6 7" id="KW-0472">Membrane</keyword>
<keyword evidence="11" id="KW-1185">Reference proteome</keyword>
<evidence type="ECO:0000256" key="3">
    <source>
        <dbReference type="ARBA" id="ARBA00022741"/>
    </source>
</evidence>
<evidence type="ECO:0000256" key="4">
    <source>
        <dbReference type="ARBA" id="ARBA00022840"/>
    </source>
</evidence>
<evidence type="ECO:0000256" key="7">
    <source>
        <dbReference type="SAM" id="Phobius"/>
    </source>
</evidence>
<keyword evidence="4" id="KW-0067">ATP-binding</keyword>
<comment type="caution">
    <text evidence="10">The sequence shown here is derived from an EMBL/GenBank/DDBJ whole genome shotgun (WGS) entry which is preliminary data.</text>
</comment>
<dbReference type="Pfam" id="PF00664">
    <property type="entry name" value="ABC_membrane"/>
    <property type="match status" value="1"/>
</dbReference>
<evidence type="ECO:0008006" key="12">
    <source>
        <dbReference type="Google" id="ProtNLM"/>
    </source>
</evidence>
<dbReference type="InterPro" id="IPR011527">
    <property type="entry name" value="ABC1_TM_dom"/>
</dbReference>
<evidence type="ECO:0000313" key="11">
    <source>
        <dbReference type="Proteomes" id="UP000315295"/>
    </source>
</evidence>
<evidence type="ECO:0000256" key="5">
    <source>
        <dbReference type="ARBA" id="ARBA00022989"/>
    </source>
</evidence>
<keyword evidence="5 7" id="KW-1133">Transmembrane helix</keyword>
<dbReference type="STRING" id="106549.A0A540NBP2"/>
<proteinExistence type="predicted"/>
<dbReference type="InterPro" id="IPR036640">
    <property type="entry name" value="ABC1_TM_sf"/>
</dbReference>
<dbReference type="Proteomes" id="UP000315295">
    <property type="component" value="Unassembled WGS sequence"/>
</dbReference>
<dbReference type="EMBL" id="VIEB01000071">
    <property type="protein sequence ID" value="TQE08459.1"/>
    <property type="molecule type" value="Genomic_DNA"/>
</dbReference>
<evidence type="ECO:0000256" key="1">
    <source>
        <dbReference type="ARBA" id="ARBA00022448"/>
    </source>
</evidence>
<dbReference type="GO" id="GO:0016887">
    <property type="term" value="F:ATP hydrolysis activity"/>
    <property type="evidence" value="ECO:0007669"/>
    <property type="project" value="InterPro"/>
</dbReference>
<keyword evidence="2 7" id="KW-0812">Transmembrane</keyword>
<dbReference type="InterPro" id="IPR050173">
    <property type="entry name" value="ABC_transporter_C-like"/>
</dbReference>
<dbReference type="Pfam" id="PF00005">
    <property type="entry name" value="ABC_tran"/>
    <property type="match status" value="1"/>
</dbReference>
<name>A0A540NBP2_MALBA</name>
<feature type="domain" description="ABC transporter" evidence="8">
    <location>
        <begin position="308"/>
        <end position="408"/>
    </location>
</feature>
<dbReference type="Gene3D" id="1.20.1560.10">
    <property type="entry name" value="ABC transporter type 1, transmembrane domain"/>
    <property type="match status" value="2"/>
</dbReference>
<feature type="transmembrane region" description="Helical" evidence="7">
    <location>
        <begin position="102"/>
        <end position="121"/>
    </location>
</feature>
<reference evidence="10 11" key="1">
    <citation type="journal article" date="2019" name="G3 (Bethesda)">
        <title>Sequencing of a Wild Apple (Malus baccata) Genome Unravels the Differences Between Cultivated and Wild Apple Species Regarding Disease Resistance and Cold Tolerance.</title>
        <authorList>
            <person name="Chen X."/>
        </authorList>
    </citation>
    <scope>NUCLEOTIDE SEQUENCE [LARGE SCALE GENOMIC DNA]</scope>
    <source>
        <strain evidence="11">cv. Shandingzi</strain>
        <tissue evidence="10">Leaves</tissue>
    </source>
</reference>